<sequence>MRAKLHRKAYKHKTSYIIGEMIVEALVKANDHVTFEGIDGKQLKLHETIHAIRAFSNLTDDIINLILCSPKKELSEPANLLRNTISRKLYKFVAEKQPKFNTELQAFNRITTALIAQFIPSSVSVTTNDLVIQRVRLDYGMQAHNPVLNVRLYSKYDLNTAKDEEIKMFLPERFNEELIRIYSKKTDDYSCGIIKDAFEKALVSNDEIFIRSCKAYIVFFIEMKYKCYNKDSVLAQKDFCDLAEFKWHELIDELLEQQPLLADVLLAVSLPTSKIGNTKSVQRLILVISAVFGMLINTGYQELSLQLVSSKDNRNDFSFALVI</sequence>
<protein>
    <submittedName>
        <fullName evidence="1">Uncharacterized protein</fullName>
    </submittedName>
</protein>
<dbReference type="GO" id="GO:0008832">
    <property type="term" value="F:dGTPase activity"/>
    <property type="evidence" value="ECO:0007669"/>
    <property type="project" value="TreeGrafter"/>
</dbReference>
<dbReference type="InterPro" id="IPR050135">
    <property type="entry name" value="dGTPase-like"/>
</dbReference>
<dbReference type="EMBL" id="JAIWYP010000009">
    <property type="protein sequence ID" value="KAH3774954.1"/>
    <property type="molecule type" value="Genomic_DNA"/>
</dbReference>
<evidence type="ECO:0000313" key="1">
    <source>
        <dbReference type="EMBL" id="KAH3774954.1"/>
    </source>
</evidence>
<accession>A0A9D4E6R6</accession>
<dbReference type="GO" id="GO:0005634">
    <property type="term" value="C:nucleus"/>
    <property type="evidence" value="ECO:0007669"/>
    <property type="project" value="TreeGrafter"/>
</dbReference>
<reference evidence="1" key="2">
    <citation type="submission" date="2020-11" db="EMBL/GenBank/DDBJ databases">
        <authorList>
            <person name="McCartney M.A."/>
            <person name="Auch B."/>
            <person name="Kono T."/>
            <person name="Mallez S."/>
            <person name="Becker A."/>
            <person name="Gohl D.M."/>
            <person name="Silverstein K.A.T."/>
            <person name="Koren S."/>
            <person name="Bechman K.B."/>
            <person name="Herman A."/>
            <person name="Abrahante J.E."/>
            <person name="Garbe J."/>
        </authorList>
    </citation>
    <scope>NUCLEOTIDE SEQUENCE</scope>
    <source>
        <strain evidence="1">Duluth1</strain>
        <tissue evidence="1">Whole animal</tissue>
    </source>
</reference>
<dbReference type="Gene3D" id="3.30.70.2760">
    <property type="match status" value="1"/>
</dbReference>
<proteinExistence type="predicted"/>
<reference evidence="1" key="1">
    <citation type="journal article" date="2019" name="bioRxiv">
        <title>The Genome of the Zebra Mussel, Dreissena polymorpha: A Resource for Invasive Species Research.</title>
        <authorList>
            <person name="McCartney M.A."/>
            <person name="Auch B."/>
            <person name="Kono T."/>
            <person name="Mallez S."/>
            <person name="Zhang Y."/>
            <person name="Obille A."/>
            <person name="Becker A."/>
            <person name="Abrahante J.E."/>
            <person name="Garbe J."/>
            <person name="Badalamenti J.P."/>
            <person name="Herman A."/>
            <person name="Mangelson H."/>
            <person name="Liachko I."/>
            <person name="Sullivan S."/>
            <person name="Sone E.D."/>
            <person name="Koren S."/>
            <person name="Silverstein K.A.T."/>
            <person name="Beckman K.B."/>
            <person name="Gohl D.M."/>
        </authorList>
    </citation>
    <scope>NUCLEOTIDE SEQUENCE</scope>
    <source>
        <strain evidence="1">Duluth1</strain>
        <tissue evidence="1">Whole animal</tissue>
    </source>
</reference>
<dbReference type="Gene3D" id="1.10.3210.10">
    <property type="entry name" value="Hypothetical protein af1432"/>
    <property type="match status" value="1"/>
</dbReference>
<dbReference type="SUPFAM" id="SSF109604">
    <property type="entry name" value="HD-domain/PDEase-like"/>
    <property type="match status" value="1"/>
</dbReference>
<dbReference type="PANTHER" id="PTHR11373">
    <property type="entry name" value="DEOXYNUCLEOSIDE TRIPHOSPHATE TRIPHOSPHOHYDROLASE"/>
    <property type="match status" value="1"/>
</dbReference>
<name>A0A9D4E6R6_DREPO</name>
<dbReference type="Proteomes" id="UP000828390">
    <property type="component" value="Unassembled WGS sequence"/>
</dbReference>
<evidence type="ECO:0000313" key="2">
    <source>
        <dbReference type="Proteomes" id="UP000828390"/>
    </source>
</evidence>
<dbReference type="AlphaFoldDB" id="A0A9D4E6R6"/>
<gene>
    <name evidence="1" type="ORF">DPMN_176349</name>
</gene>
<keyword evidence="2" id="KW-1185">Reference proteome</keyword>
<organism evidence="1 2">
    <name type="scientific">Dreissena polymorpha</name>
    <name type="common">Zebra mussel</name>
    <name type="synonym">Mytilus polymorpha</name>
    <dbReference type="NCBI Taxonomy" id="45954"/>
    <lineage>
        <taxon>Eukaryota</taxon>
        <taxon>Metazoa</taxon>
        <taxon>Spiralia</taxon>
        <taxon>Lophotrochozoa</taxon>
        <taxon>Mollusca</taxon>
        <taxon>Bivalvia</taxon>
        <taxon>Autobranchia</taxon>
        <taxon>Heteroconchia</taxon>
        <taxon>Euheterodonta</taxon>
        <taxon>Imparidentia</taxon>
        <taxon>Neoheterodontei</taxon>
        <taxon>Myida</taxon>
        <taxon>Dreissenoidea</taxon>
        <taxon>Dreissenidae</taxon>
        <taxon>Dreissena</taxon>
    </lineage>
</organism>
<comment type="caution">
    <text evidence="1">The sequence shown here is derived from an EMBL/GenBank/DDBJ whole genome shotgun (WGS) entry which is preliminary data.</text>
</comment>
<dbReference type="PANTHER" id="PTHR11373:SF4">
    <property type="entry name" value="DEOXYNUCLEOSIDE TRIPHOSPHATE TRIPHOSPHOHYDROLASE SAMHD1"/>
    <property type="match status" value="1"/>
</dbReference>
<dbReference type="GO" id="GO:0006203">
    <property type="term" value="P:dGTP catabolic process"/>
    <property type="evidence" value="ECO:0007669"/>
    <property type="project" value="TreeGrafter"/>
</dbReference>